<feature type="domain" description="FAD/NAD(P)-binding" evidence="6">
    <location>
        <begin position="10"/>
        <end position="344"/>
    </location>
</feature>
<evidence type="ECO:0000256" key="4">
    <source>
        <dbReference type="ARBA" id="ARBA00023002"/>
    </source>
</evidence>
<dbReference type="EMBL" id="JANBOJ010000030">
    <property type="protein sequence ID" value="KAJ1724479.1"/>
    <property type="molecule type" value="Genomic_DNA"/>
</dbReference>
<dbReference type="GO" id="GO:0004174">
    <property type="term" value="F:electron-transferring-flavoprotein dehydrogenase activity"/>
    <property type="evidence" value="ECO:0007669"/>
    <property type="project" value="TreeGrafter"/>
</dbReference>
<dbReference type="SUPFAM" id="SSF51905">
    <property type="entry name" value="FAD/NAD(P)-binding domain"/>
    <property type="match status" value="1"/>
</dbReference>
<evidence type="ECO:0000256" key="2">
    <source>
        <dbReference type="ARBA" id="ARBA00022630"/>
    </source>
</evidence>
<dbReference type="AlphaFoldDB" id="A0A9W8CT10"/>
<sequence length="442" mass="46528">MHIAAKPIRIAIAGGNFAGLSAVKSLYTHLLATPDYDGTSQAAANPSIDITLIDRKDGFLHYLGMTRGLTQPAYGNSLWLPYASMPWLSHPSITVRHNIISRICPSHIELADSPDPVEFDYLLVALGQSRRAPIGSAACTQEAHLRDIAKYHGEIEAAKSIVVVGGGAVGTELAADLKTDFADKHVTLVHSRELPVPGPFSDVFRRHVVDELEKLGVDLVLSERVVSQNASAQSGADADAAAKHKYADILPELVDTVGRNVVLTTDAGRTLHADLVFNTLGASTRAPLIALPESAGHPSLFAADGLRVNAALQLDDPLYPHIFAAGDVASRDKVKLAGAAAGAGRAAGANIARLVAARLKGLDAPPLDEAKKRGPGAKGPKGGPPSEFGHIKLVLGEHSAVIQQGDNVIPPEVAKTMCKPDIKLGKATKSMFIGSFPVDKRP</sequence>
<proteinExistence type="inferred from homology"/>
<gene>
    <name evidence="7" type="ORF">LPJ53_001249</name>
</gene>
<protein>
    <recommendedName>
        <fullName evidence="6">FAD/NAD(P)-binding domain-containing protein</fullName>
    </recommendedName>
</protein>
<dbReference type="GO" id="GO:0005737">
    <property type="term" value="C:cytoplasm"/>
    <property type="evidence" value="ECO:0007669"/>
    <property type="project" value="TreeGrafter"/>
</dbReference>
<accession>A0A9W8CT10</accession>
<dbReference type="OrthoDB" id="202203at2759"/>
<evidence type="ECO:0000256" key="1">
    <source>
        <dbReference type="ARBA" id="ARBA00006442"/>
    </source>
</evidence>
<dbReference type="InterPro" id="IPR036188">
    <property type="entry name" value="FAD/NAD-bd_sf"/>
</dbReference>
<evidence type="ECO:0000313" key="8">
    <source>
        <dbReference type="Proteomes" id="UP001149813"/>
    </source>
</evidence>
<dbReference type="GO" id="GO:0050660">
    <property type="term" value="F:flavin adenine dinucleotide binding"/>
    <property type="evidence" value="ECO:0007669"/>
    <property type="project" value="TreeGrafter"/>
</dbReference>
<dbReference type="Proteomes" id="UP001149813">
    <property type="component" value="Unassembled WGS sequence"/>
</dbReference>
<evidence type="ECO:0000256" key="5">
    <source>
        <dbReference type="SAM" id="MobiDB-lite"/>
    </source>
</evidence>
<dbReference type="Gene3D" id="3.50.50.60">
    <property type="entry name" value="FAD/NAD(P)-binding domain"/>
    <property type="match status" value="2"/>
</dbReference>
<dbReference type="Pfam" id="PF07992">
    <property type="entry name" value="Pyr_redox_2"/>
    <property type="match status" value="1"/>
</dbReference>
<keyword evidence="8" id="KW-1185">Reference proteome</keyword>
<evidence type="ECO:0000313" key="7">
    <source>
        <dbReference type="EMBL" id="KAJ1724479.1"/>
    </source>
</evidence>
<name>A0A9W8CT10_9FUNG</name>
<comment type="similarity">
    <text evidence="1">Belongs to the FAD-dependent oxidoreductase family.</text>
</comment>
<dbReference type="InterPro" id="IPR023753">
    <property type="entry name" value="FAD/NAD-binding_dom"/>
</dbReference>
<keyword evidence="4" id="KW-0560">Oxidoreductase</keyword>
<dbReference type="PANTHER" id="PTHR43735:SF3">
    <property type="entry name" value="FERROPTOSIS SUPPRESSOR PROTEIN 1"/>
    <property type="match status" value="1"/>
</dbReference>
<keyword evidence="3" id="KW-0274">FAD</keyword>
<feature type="region of interest" description="Disordered" evidence="5">
    <location>
        <begin position="365"/>
        <end position="388"/>
    </location>
</feature>
<keyword evidence="2" id="KW-0285">Flavoprotein</keyword>
<reference evidence="7" key="1">
    <citation type="submission" date="2022-07" db="EMBL/GenBank/DDBJ databases">
        <title>Phylogenomic reconstructions and comparative analyses of Kickxellomycotina fungi.</title>
        <authorList>
            <person name="Reynolds N.K."/>
            <person name="Stajich J.E."/>
            <person name="Barry K."/>
            <person name="Grigoriev I.V."/>
            <person name="Crous P."/>
            <person name="Smith M.E."/>
        </authorList>
    </citation>
    <scope>NUCLEOTIDE SEQUENCE</scope>
    <source>
        <strain evidence="7">NBRC 32514</strain>
    </source>
</reference>
<dbReference type="Gene3D" id="3.50.50.100">
    <property type="match status" value="1"/>
</dbReference>
<comment type="caution">
    <text evidence="7">The sequence shown here is derived from an EMBL/GenBank/DDBJ whole genome shotgun (WGS) entry which is preliminary data.</text>
</comment>
<dbReference type="PANTHER" id="PTHR43735">
    <property type="entry name" value="APOPTOSIS-INDUCING FACTOR 1"/>
    <property type="match status" value="1"/>
</dbReference>
<evidence type="ECO:0000259" key="6">
    <source>
        <dbReference type="Pfam" id="PF07992"/>
    </source>
</evidence>
<evidence type="ECO:0000256" key="3">
    <source>
        <dbReference type="ARBA" id="ARBA00022827"/>
    </source>
</evidence>
<organism evidence="7 8">
    <name type="scientific">Coemansia erecta</name>
    <dbReference type="NCBI Taxonomy" id="147472"/>
    <lineage>
        <taxon>Eukaryota</taxon>
        <taxon>Fungi</taxon>
        <taxon>Fungi incertae sedis</taxon>
        <taxon>Zoopagomycota</taxon>
        <taxon>Kickxellomycotina</taxon>
        <taxon>Kickxellomycetes</taxon>
        <taxon>Kickxellales</taxon>
        <taxon>Kickxellaceae</taxon>
        <taxon>Coemansia</taxon>
    </lineage>
</organism>